<dbReference type="RefSeq" id="WP_150087773.1">
    <property type="nucleotide sequence ID" value="NZ_VWSF01000004.1"/>
</dbReference>
<evidence type="ECO:0000256" key="7">
    <source>
        <dbReference type="PIRSR" id="PIRSR000190-2"/>
    </source>
</evidence>
<dbReference type="UniPathway" id="UPA01068">
    <property type="reaction ID" value="UER00304"/>
</dbReference>
<comment type="pathway">
    <text evidence="5">Cofactor metabolism; pyridoxal 5'-phosphate salvage; pyridoxal 5'-phosphate from pyridoxamine 5'-phosphate: step 1/1.</text>
</comment>
<dbReference type="NCBIfam" id="TIGR00558">
    <property type="entry name" value="pdxH"/>
    <property type="match status" value="1"/>
</dbReference>
<dbReference type="Pfam" id="PF01243">
    <property type="entry name" value="PNPOx_N"/>
    <property type="match status" value="1"/>
</dbReference>
<dbReference type="InterPro" id="IPR019576">
    <property type="entry name" value="Pyridoxamine_oxidase_dimer_C"/>
</dbReference>
<feature type="binding site" evidence="5 7">
    <location>
        <position position="108"/>
    </location>
    <ligand>
        <name>FMN</name>
        <dbReference type="ChEBI" id="CHEBI:58210"/>
    </ligand>
</feature>
<feature type="binding site" evidence="5 6">
    <location>
        <position position="69"/>
    </location>
    <ligand>
        <name>substrate</name>
    </ligand>
</feature>
<evidence type="ECO:0000256" key="3">
    <source>
        <dbReference type="ARBA" id="ARBA00022643"/>
    </source>
</evidence>
<evidence type="ECO:0000256" key="6">
    <source>
        <dbReference type="PIRSR" id="PIRSR000190-1"/>
    </source>
</evidence>
<feature type="binding site" evidence="5 6">
    <location>
        <begin position="195"/>
        <end position="197"/>
    </location>
    <ligand>
        <name>substrate</name>
    </ligand>
</feature>
<comment type="cofactor">
    <cofactor evidence="5 7">
        <name>FMN</name>
        <dbReference type="ChEBI" id="CHEBI:58210"/>
    </cofactor>
    <text evidence="5 7">Binds 1 FMN per subunit.</text>
</comment>
<feature type="binding site" evidence="5 7">
    <location>
        <position position="86"/>
    </location>
    <ligand>
        <name>FMN</name>
        <dbReference type="ChEBI" id="CHEBI:58210"/>
    </ligand>
</feature>
<sequence>MPEKLNLAAIRKNYSLQDLTEETVLDDPLAQFNRWMQEAIAAQVEEPTAMVLSTVNAAGQPSARVVLLKALEAGKLVFFTNYNSRKGKEIADSGKVALTFFWPALERQVRIEGQVTEVNPEISDEYFASRPRGSQIGAWVSPQSQPISSRQELENTTANYQQQYGEDKAIPRPSHWGGYGVVPIYIEFWQGRPNRLHDRLAFTRPNPESSWQLNRLAP</sequence>
<feature type="domain" description="Pyridoxine 5'-phosphate oxidase dimerisation C-terminal" evidence="9">
    <location>
        <begin position="176"/>
        <end position="218"/>
    </location>
</feature>
<dbReference type="InterPro" id="IPR000659">
    <property type="entry name" value="Pyridox_Oxase"/>
</dbReference>
<dbReference type="GO" id="GO:0010181">
    <property type="term" value="F:FMN binding"/>
    <property type="evidence" value="ECO:0007669"/>
    <property type="project" value="UniProtKB-UniRule"/>
</dbReference>
<dbReference type="PROSITE" id="PS01064">
    <property type="entry name" value="PYRIDOX_OXIDASE"/>
    <property type="match status" value="1"/>
</dbReference>
<comment type="caution">
    <text evidence="10">The sequence shown here is derived from an EMBL/GenBank/DDBJ whole genome shotgun (WGS) entry which is preliminary data.</text>
</comment>
<dbReference type="Proteomes" id="UP000323426">
    <property type="component" value="Unassembled WGS sequence"/>
</dbReference>
<evidence type="ECO:0000259" key="8">
    <source>
        <dbReference type="Pfam" id="PF01243"/>
    </source>
</evidence>
<dbReference type="GO" id="GO:0008615">
    <property type="term" value="P:pyridoxine biosynthetic process"/>
    <property type="evidence" value="ECO:0007669"/>
    <property type="project" value="UniProtKB-UniRule"/>
</dbReference>
<dbReference type="InterPro" id="IPR011576">
    <property type="entry name" value="Pyridox_Oxase_N"/>
</dbReference>
<comment type="catalytic activity">
    <reaction evidence="5">
        <text>pyridoxamine 5'-phosphate + O2 + H2O = pyridoxal 5'-phosphate + H2O2 + NH4(+)</text>
        <dbReference type="Rhea" id="RHEA:15817"/>
        <dbReference type="ChEBI" id="CHEBI:15377"/>
        <dbReference type="ChEBI" id="CHEBI:15379"/>
        <dbReference type="ChEBI" id="CHEBI:16240"/>
        <dbReference type="ChEBI" id="CHEBI:28938"/>
        <dbReference type="ChEBI" id="CHEBI:58451"/>
        <dbReference type="ChEBI" id="CHEBI:597326"/>
        <dbReference type="EC" id="1.4.3.5"/>
    </reaction>
</comment>
<organism evidence="10 11">
    <name type="scientific">Adhaeribacter rhizoryzae</name>
    <dbReference type="NCBI Taxonomy" id="2607907"/>
    <lineage>
        <taxon>Bacteria</taxon>
        <taxon>Pseudomonadati</taxon>
        <taxon>Bacteroidota</taxon>
        <taxon>Cytophagia</taxon>
        <taxon>Cytophagales</taxon>
        <taxon>Hymenobacteraceae</taxon>
        <taxon>Adhaeribacter</taxon>
    </lineage>
</organism>
<name>A0A5M6DQW8_9BACT</name>
<feature type="binding site" evidence="5 7">
    <location>
        <begin position="79"/>
        <end position="80"/>
    </location>
    <ligand>
        <name>FMN</name>
        <dbReference type="ChEBI" id="CHEBI:58210"/>
    </ligand>
</feature>
<evidence type="ECO:0000256" key="4">
    <source>
        <dbReference type="ARBA" id="ARBA00023002"/>
    </source>
</evidence>
<evidence type="ECO:0000256" key="5">
    <source>
        <dbReference type="HAMAP-Rule" id="MF_01629"/>
    </source>
</evidence>
<feature type="domain" description="Pyridoxamine 5'-phosphate oxidase N-terminal" evidence="8">
    <location>
        <begin position="36"/>
        <end position="162"/>
    </location>
</feature>
<dbReference type="AlphaFoldDB" id="A0A5M6DQW8"/>
<dbReference type="Gene3D" id="2.30.110.10">
    <property type="entry name" value="Electron Transport, Fmn-binding Protein, Chain A"/>
    <property type="match status" value="1"/>
</dbReference>
<dbReference type="PANTHER" id="PTHR10851:SF0">
    <property type="entry name" value="PYRIDOXINE-5'-PHOSPHATE OXIDASE"/>
    <property type="match status" value="1"/>
</dbReference>
<dbReference type="PIRSF" id="PIRSF000190">
    <property type="entry name" value="Pyd_amn-ph_oxd"/>
    <property type="match status" value="1"/>
</dbReference>
<feature type="binding site" evidence="5 7">
    <location>
        <position position="189"/>
    </location>
    <ligand>
        <name>FMN</name>
        <dbReference type="ChEBI" id="CHEBI:58210"/>
    </ligand>
</feature>
<evidence type="ECO:0000259" key="9">
    <source>
        <dbReference type="Pfam" id="PF10590"/>
    </source>
</evidence>
<keyword evidence="2 5" id="KW-0285">Flavoprotein</keyword>
<feature type="binding site" evidence="5 6">
    <location>
        <position position="130"/>
    </location>
    <ligand>
        <name>substrate</name>
    </ligand>
</feature>
<feature type="binding site" evidence="5 6">
    <location>
        <position position="126"/>
    </location>
    <ligand>
        <name>substrate</name>
    </ligand>
</feature>
<dbReference type="EMBL" id="VWSF01000004">
    <property type="protein sequence ID" value="KAA5547855.1"/>
    <property type="molecule type" value="Genomic_DNA"/>
</dbReference>
<feature type="binding site" evidence="5 7">
    <location>
        <begin position="143"/>
        <end position="144"/>
    </location>
    <ligand>
        <name>FMN</name>
        <dbReference type="ChEBI" id="CHEBI:58210"/>
    </ligand>
</feature>
<gene>
    <name evidence="5 10" type="primary">pdxH</name>
    <name evidence="10" type="ORF">F0145_07925</name>
</gene>
<dbReference type="InterPro" id="IPR019740">
    <property type="entry name" value="Pyridox_Oxase_CS"/>
</dbReference>
<feature type="binding site" evidence="5 6">
    <location>
        <position position="134"/>
    </location>
    <ligand>
        <name>substrate</name>
    </ligand>
</feature>
<feature type="binding site" evidence="5 7">
    <location>
        <begin position="64"/>
        <end position="69"/>
    </location>
    <ligand>
        <name>FMN</name>
        <dbReference type="ChEBI" id="CHEBI:58210"/>
    </ligand>
</feature>
<dbReference type="GO" id="GO:0004733">
    <property type="term" value="F:pyridoxamine phosphate oxidase activity"/>
    <property type="evidence" value="ECO:0007669"/>
    <property type="project" value="UniProtKB-UniRule"/>
</dbReference>
<dbReference type="NCBIfam" id="NF004231">
    <property type="entry name" value="PRK05679.1"/>
    <property type="match status" value="1"/>
</dbReference>
<feature type="binding site" evidence="5 7">
    <location>
        <position position="85"/>
    </location>
    <ligand>
        <name>FMN</name>
        <dbReference type="ChEBI" id="CHEBI:58210"/>
    </ligand>
</feature>
<keyword evidence="11" id="KW-1185">Reference proteome</keyword>
<evidence type="ECO:0000256" key="2">
    <source>
        <dbReference type="ARBA" id="ARBA00022630"/>
    </source>
</evidence>
<comment type="function">
    <text evidence="5">Catalyzes the oxidation of either pyridoxine 5'-phosphate (PNP) or pyridoxamine 5'-phosphate (PMP) into pyridoxal 5'-phosphate (PLP).</text>
</comment>
<feature type="binding site" evidence="5 7">
    <location>
        <position position="199"/>
    </location>
    <ligand>
        <name>FMN</name>
        <dbReference type="ChEBI" id="CHEBI:58210"/>
    </ligand>
</feature>
<reference evidence="10 11" key="1">
    <citation type="submission" date="2019-09" db="EMBL/GenBank/DDBJ databases">
        <title>Genome sequence and assembly of Adhaeribacter sp.</title>
        <authorList>
            <person name="Chhetri G."/>
        </authorList>
    </citation>
    <scope>NUCLEOTIDE SEQUENCE [LARGE SCALE GENOMIC DNA]</scope>
    <source>
        <strain evidence="10 11">DK36</strain>
    </source>
</reference>
<keyword evidence="3 5" id="KW-0288">FMN</keyword>
<dbReference type="PANTHER" id="PTHR10851">
    <property type="entry name" value="PYRIDOXINE-5-PHOSPHATE OXIDASE"/>
    <property type="match status" value="1"/>
</dbReference>
<evidence type="ECO:0000313" key="11">
    <source>
        <dbReference type="Proteomes" id="UP000323426"/>
    </source>
</evidence>
<comment type="similarity">
    <text evidence="1 5">Belongs to the pyridoxamine 5'-phosphate oxidase family.</text>
</comment>
<evidence type="ECO:0000313" key="10">
    <source>
        <dbReference type="EMBL" id="KAA5547855.1"/>
    </source>
</evidence>
<dbReference type="HAMAP" id="MF_01629">
    <property type="entry name" value="PdxH"/>
    <property type="match status" value="1"/>
</dbReference>
<comment type="pathway">
    <text evidence="5">Cofactor metabolism; pyridoxal 5'-phosphate salvage; pyridoxal 5'-phosphate from pyridoxine 5'-phosphate: step 1/1.</text>
</comment>
<dbReference type="InterPro" id="IPR012349">
    <property type="entry name" value="Split_barrel_FMN-bd"/>
</dbReference>
<dbReference type="Pfam" id="PF10590">
    <property type="entry name" value="PNP_phzG_C"/>
    <property type="match status" value="1"/>
</dbReference>
<evidence type="ECO:0000256" key="1">
    <source>
        <dbReference type="ARBA" id="ARBA00007301"/>
    </source>
</evidence>
<comment type="subunit">
    <text evidence="5">Homodimer.</text>
</comment>
<dbReference type="EC" id="1.4.3.5" evidence="5"/>
<comment type="catalytic activity">
    <reaction evidence="5">
        <text>pyridoxine 5'-phosphate + O2 = pyridoxal 5'-phosphate + H2O2</text>
        <dbReference type="Rhea" id="RHEA:15149"/>
        <dbReference type="ChEBI" id="CHEBI:15379"/>
        <dbReference type="ChEBI" id="CHEBI:16240"/>
        <dbReference type="ChEBI" id="CHEBI:58589"/>
        <dbReference type="ChEBI" id="CHEBI:597326"/>
        <dbReference type="EC" id="1.4.3.5"/>
    </reaction>
</comment>
<proteinExistence type="inferred from homology"/>
<dbReference type="SUPFAM" id="SSF50475">
    <property type="entry name" value="FMN-binding split barrel"/>
    <property type="match status" value="1"/>
</dbReference>
<keyword evidence="4 5" id="KW-0560">Oxidoreductase</keyword>
<feature type="binding site" evidence="6">
    <location>
        <begin position="11"/>
        <end position="14"/>
    </location>
    <ligand>
        <name>substrate</name>
    </ligand>
</feature>
<protein>
    <recommendedName>
        <fullName evidence="5">Pyridoxine/pyridoxamine 5'-phosphate oxidase</fullName>
        <ecNumber evidence="5">1.4.3.5</ecNumber>
    </recommendedName>
    <alternativeName>
        <fullName evidence="5">PNP/PMP oxidase</fullName>
        <shortName evidence="5">PNPOx</shortName>
    </alternativeName>
    <alternativeName>
        <fullName evidence="5">Pyridoxal 5'-phosphate synthase</fullName>
    </alternativeName>
</protein>
<keyword evidence="5" id="KW-0664">Pyridoxine biosynthesis</keyword>
<accession>A0A5M6DQW8</accession>